<keyword evidence="3 6" id="KW-0418">Kinase</keyword>
<keyword evidence="4" id="KW-0067">ATP-binding</keyword>
<dbReference type="SUPFAM" id="SSF56112">
    <property type="entry name" value="Protein kinase-like (PK-like)"/>
    <property type="match status" value="1"/>
</dbReference>
<dbReference type="Pfam" id="PF00069">
    <property type="entry name" value="Pkinase"/>
    <property type="match status" value="1"/>
</dbReference>
<dbReference type="GO" id="GO:0004674">
    <property type="term" value="F:protein serine/threonine kinase activity"/>
    <property type="evidence" value="ECO:0007669"/>
    <property type="project" value="TreeGrafter"/>
</dbReference>
<evidence type="ECO:0000256" key="2">
    <source>
        <dbReference type="ARBA" id="ARBA00022741"/>
    </source>
</evidence>
<dbReference type="PANTHER" id="PTHR43289">
    <property type="entry name" value="MITOGEN-ACTIVATED PROTEIN KINASE KINASE KINASE 20-RELATED"/>
    <property type="match status" value="1"/>
</dbReference>
<evidence type="ECO:0000313" key="7">
    <source>
        <dbReference type="Proteomes" id="UP000518300"/>
    </source>
</evidence>
<evidence type="ECO:0000256" key="3">
    <source>
        <dbReference type="ARBA" id="ARBA00022777"/>
    </source>
</evidence>
<sequence length="398" mass="43017">PHVPRLLGHGEWRLGDLCFPYLAMEWVDGVSLYEWALRQRPTSRQVLRVLASLARALEATHAAGGVHRDFKGDNVLVREGDDWPFLIDFGAGHFLGASTLTEPPFPPGTPPYRSPEAWRSVRLPLQPPAIPYAPTAADDVFALGVTAWRLVTDEYPSSPEPALHVPSLDEGAALFPRARNPRCLEELSDLTARMFSPTPEVRGTARELAEALEHAALGAEPEAYVPLYAPLAPAAPTRTVPHRRFSRAVRSRLAAASLGATLAMGTAWMLSAHPGAEAGKEHASNSEEAEDGGTIAIGDTALTAPLPPTQAPFAWSAISVDLPPRPFPGQRRPDANGRCPSRKHFSINGGCWLKAAMDLKDCEAEGYYIYKGGCYVPVMPPPRAPTANPVSRPEDTSE</sequence>
<dbReference type="Gene3D" id="1.10.510.10">
    <property type="entry name" value="Transferase(Phosphotransferase) domain 1"/>
    <property type="match status" value="1"/>
</dbReference>
<keyword evidence="7" id="KW-1185">Reference proteome</keyword>
<dbReference type="AlphaFoldDB" id="A0A848LYP8"/>
<feature type="non-terminal residue" evidence="6">
    <location>
        <position position="1"/>
    </location>
</feature>
<dbReference type="PROSITE" id="PS50011">
    <property type="entry name" value="PROTEIN_KINASE_DOM"/>
    <property type="match status" value="1"/>
</dbReference>
<evidence type="ECO:0000259" key="5">
    <source>
        <dbReference type="PROSITE" id="PS50011"/>
    </source>
</evidence>
<comment type="caution">
    <text evidence="6">The sequence shown here is derived from an EMBL/GenBank/DDBJ whole genome shotgun (WGS) entry which is preliminary data.</text>
</comment>
<organism evidence="6 7">
    <name type="scientific">Pyxidicoccus fallax</name>
    <dbReference type="NCBI Taxonomy" id="394095"/>
    <lineage>
        <taxon>Bacteria</taxon>
        <taxon>Pseudomonadati</taxon>
        <taxon>Myxococcota</taxon>
        <taxon>Myxococcia</taxon>
        <taxon>Myxococcales</taxon>
        <taxon>Cystobacterineae</taxon>
        <taxon>Myxococcaceae</taxon>
        <taxon>Pyxidicoccus</taxon>
    </lineage>
</organism>
<keyword evidence="2" id="KW-0547">Nucleotide-binding</keyword>
<dbReference type="PANTHER" id="PTHR43289:SF6">
    <property type="entry name" value="SERINE_THREONINE-PROTEIN KINASE NEKL-3"/>
    <property type="match status" value="1"/>
</dbReference>
<gene>
    <name evidence="6" type="ORF">HG543_49025</name>
</gene>
<protein>
    <submittedName>
        <fullName evidence="6">Protein kinase</fullName>
    </submittedName>
</protein>
<feature type="domain" description="Protein kinase" evidence="5">
    <location>
        <begin position="1"/>
        <end position="217"/>
    </location>
</feature>
<dbReference type="RefSeq" id="WP_169351877.1">
    <property type="nucleotide sequence ID" value="NZ_JABBJJ010000467.1"/>
</dbReference>
<name>A0A848LYP8_9BACT</name>
<dbReference type="EMBL" id="JABBJJ010000467">
    <property type="protein sequence ID" value="NMO22751.1"/>
    <property type="molecule type" value="Genomic_DNA"/>
</dbReference>
<reference evidence="6 7" key="1">
    <citation type="submission" date="2020-04" db="EMBL/GenBank/DDBJ databases">
        <title>Draft genome of Pyxidicoccus fallax type strain.</title>
        <authorList>
            <person name="Whitworth D.E."/>
        </authorList>
    </citation>
    <scope>NUCLEOTIDE SEQUENCE [LARGE SCALE GENOMIC DNA]</scope>
    <source>
        <strain evidence="6 7">DSM 14698</strain>
    </source>
</reference>
<dbReference type="InterPro" id="IPR000719">
    <property type="entry name" value="Prot_kinase_dom"/>
</dbReference>
<evidence type="ECO:0000256" key="1">
    <source>
        <dbReference type="ARBA" id="ARBA00022679"/>
    </source>
</evidence>
<keyword evidence="1" id="KW-0808">Transferase</keyword>
<dbReference type="Proteomes" id="UP000518300">
    <property type="component" value="Unassembled WGS sequence"/>
</dbReference>
<evidence type="ECO:0000256" key="4">
    <source>
        <dbReference type="ARBA" id="ARBA00022840"/>
    </source>
</evidence>
<dbReference type="InterPro" id="IPR011009">
    <property type="entry name" value="Kinase-like_dom_sf"/>
</dbReference>
<dbReference type="SMART" id="SM00220">
    <property type="entry name" value="S_TKc"/>
    <property type="match status" value="1"/>
</dbReference>
<accession>A0A848LYP8</accession>
<evidence type="ECO:0000313" key="6">
    <source>
        <dbReference type="EMBL" id="NMO22751.1"/>
    </source>
</evidence>
<dbReference type="GO" id="GO:0005524">
    <property type="term" value="F:ATP binding"/>
    <property type="evidence" value="ECO:0007669"/>
    <property type="project" value="UniProtKB-KW"/>
</dbReference>
<proteinExistence type="predicted"/>